<dbReference type="GO" id="GO:0016757">
    <property type="term" value="F:glycosyltransferase activity"/>
    <property type="evidence" value="ECO:0007669"/>
    <property type="project" value="UniProtKB-KW"/>
</dbReference>
<evidence type="ECO:0000256" key="6">
    <source>
        <dbReference type="SAM" id="Phobius"/>
    </source>
</evidence>
<comment type="similarity">
    <text evidence="2">Belongs to the glycosyltransferase 2 family.</text>
</comment>
<feature type="region of interest" description="Disordered" evidence="5">
    <location>
        <begin position="328"/>
        <end position="347"/>
    </location>
</feature>
<feature type="compositionally biased region" description="Basic and acidic residues" evidence="5">
    <location>
        <begin position="332"/>
        <end position="345"/>
    </location>
</feature>
<proteinExistence type="inferred from homology"/>
<comment type="pathway">
    <text evidence="1">Cell wall biogenesis; cell wall polysaccharide biosynthesis.</text>
</comment>
<protein>
    <submittedName>
        <fullName evidence="8">Glycosyl transferase</fullName>
    </submittedName>
</protein>
<evidence type="ECO:0000256" key="3">
    <source>
        <dbReference type="ARBA" id="ARBA00022676"/>
    </source>
</evidence>
<evidence type="ECO:0000256" key="2">
    <source>
        <dbReference type="ARBA" id="ARBA00006739"/>
    </source>
</evidence>
<dbReference type="AlphaFoldDB" id="A0A1B1BNI8"/>
<dbReference type="PANTHER" id="PTHR43179">
    <property type="entry name" value="RHAMNOSYLTRANSFERASE WBBL"/>
    <property type="match status" value="1"/>
</dbReference>
<dbReference type="RefSeq" id="WP_167550854.1">
    <property type="nucleotide sequence ID" value="NZ_CP016282.1"/>
</dbReference>
<dbReference type="PATRIC" id="fig|670052.7.peg.3252"/>
<name>A0A1B1BNI8_9MICO</name>
<evidence type="ECO:0000313" key="9">
    <source>
        <dbReference type="Proteomes" id="UP000092582"/>
    </source>
</evidence>
<reference evidence="8 9" key="1">
    <citation type="submission" date="2016-06" db="EMBL/GenBank/DDBJ databases">
        <title>Genome sequencing of Cryobacterium arcticum PAMC 27867.</title>
        <authorList>
            <person name="Lee J."/>
            <person name="Kim O.-S."/>
        </authorList>
    </citation>
    <scope>NUCLEOTIDE SEQUENCE [LARGE SCALE GENOMIC DNA]</scope>
    <source>
        <strain evidence="8 9">PAMC 27867</strain>
    </source>
</reference>
<evidence type="ECO:0000313" key="8">
    <source>
        <dbReference type="EMBL" id="ANP74091.1"/>
    </source>
</evidence>
<accession>A0A1B1BNI8</accession>
<dbReference type="SUPFAM" id="SSF53448">
    <property type="entry name" value="Nucleotide-diphospho-sugar transferases"/>
    <property type="match status" value="2"/>
</dbReference>
<evidence type="ECO:0000256" key="4">
    <source>
        <dbReference type="ARBA" id="ARBA00022679"/>
    </source>
</evidence>
<organism evidence="8 9">
    <name type="scientific">Cryobacterium arcticum</name>
    <dbReference type="NCBI Taxonomy" id="670052"/>
    <lineage>
        <taxon>Bacteria</taxon>
        <taxon>Bacillati</taxon>
        <taxon>Actinomycetota</taxon>
        <taxon>Actinomycetes</taxon>
        <taxon>Micrococcales</taxon>
        <taxon>Microbacteriaceae</taxon>
        <taxon>Cryobacterium</taxon>
    </lineage>
</organism>
<evidence type="ECO:0000256" key="1">
    <source>
        <dbReference type="ARBA" id="ARBA00004776"/>
    </source>
</evidence>
<dbReference type="Proteomes" id="UP000092582">
    <property type="component" value="Chromosome 1"/>
</dbReference>
<dbReference type="InterPro" id="IPR029044">
    <property type="entry name" value="Nucleotide-diphossugar_trans"/>
</dbReference>
<feature type="domain" description="Glycosyltransferase 2-like" evidence="7">
    <location>
        <begin position="353"/>
        <end position="475"/>
    </location>
</feature>
<keyword evidence="6" id="KW-1133">Transmembrane helix</keyword>
<dbReference type="Pfam" id="PF00535">
    <property type="entry name" value="Glycos_transf_2"/>
    <property type="match status" value="2"/>
</dbReference>
<evidence type="ECO:0000256" key="5">
    <source>
        <dbReference type="SAM" id="MobiDB-lite"/>
    </source>
</evidence>
<gene>
    <name evidence="8" type="ORF">PA27867_3161</name>
</gene>
<dbReference type="KEGG" id="cart:PA27867_3161"/>
<dbReference type="Gene3D" id="3.90.550.10">
    <property type="entry name" value="Spore Coat Polysaccharide Biosynthesis Protein SpsA, Chain A"/>
    <property type="match status" value="2"/>
</dbReference>
<keyword evidence="6" id="KW-0472">Membrane</keyword>
<keyword evidence="6" id="KW-0812">Transmembrane</keyword>
<dbReference type="STRING" id="670052.PA27867_3161"/>
<keyword evidence="9" id="KW-1185">Reference proteome</keyword>
<keyword evidence="4 8" id="KW-0808">Transferase</keyword>
<feature type="transmembrane region" description="Helical" evidence="6">
    <location>
        <begin position="271"/>
        <end position="292"/>
    </location>
</feature>
<sequence length="625" mass="66675">MTDTASTASDSAGSPTPVLDCAIILVAYDSDEDIPRLLDSLPAAAADLSYAVLIVDNKAATSRITALVGQRPRVTVIDAGGNLGYSGGLNVGLAHAPAAEATLFLNPDLVLGPGSIVALLRESRSNGAAVPVVLDTSGRRQLSLRREPTLGRALGDALFGDRWPRRPGWLSETVRQPKDYLAGHDAQWATGAALMVQNHLISAVGGWDAERYFLYSEETDYCRRIRATGASIRFCPAAQVTHAGGGSGSSPALDALLQVNKVRYFRKWHGGAATGSLTVALFWAVAVLHGLLRPHNPGARLALRALMSPRARATLPARSSLAIDAPVESDAGDGRLQPDSDRSPADPDPVANVIIAAYNEEAVIGRTLAALGDLAPAGRIRVIVVCNGCTDRTAAIARGFNGVRVVELDQASKVLALRAGDLLAGPGPRIYLDADVVMTCRAVRDTARLLEGDVTPAARPPVHFDSTAASWPMRRWYVVRAQLPTISSRLWGAGAYALSESGRARFGEFPELVSDDTFIDALFADNEITIVPTEPVAVRIPRTTADLMKIMRRSYRTQSEVIASAGRPTFSAGQRGQVRDLVALLVRHPTALVDVALYVTIVALARVLAARARYTTWERDESSRV</sequence>
<feature type="domain" description="Glycosyltransferase 2-like" evidence="7">
    <location>
        <begin position="23"/>
        <end position="133"/>
    </location>
</feature>
<dbReference type="PANTHER" id="PTHR43179:SF12">
    <property type="entry name" value="GALACTOFURANOSYLTRANSFERASE GLFT2"/>
    <property type="match status" value="1"/>
</dbReference>
<dbReference type="EMBL" id="CP016282">
    <property type="protein sequence ID" value="ANP74091.1"/>
    <property type="molecule type" value="Genomic_DNA"/>
</dbReference>
<keyword evidence="3" id="KW-0328">Glycosyltransferase</keyword>
<dbReference type="InterPro" id="IPR001173">
    <property type="entry name" value="Glyco_trans_2-like"/>
</dbReference>
<evidence type="ECO:0000259" key="7">
    <source>
        <dbReference type="Pfam" id="PF00535"/>
    </source>
</evidence>